<evidence type="ECO:0000313" key="15">
    <source>
        <dbReference type="Proteomes" id="UP000427636"/>
    </source>
</evidence>
<keyword evidence="3 10" id="KW-0963">Cytoplasm</keyword>
<dbReference type="Gene3D" id="3.40.50.800">
    <property type="entry name" value="Anticodon-binding domain"/>
    <property type="match status" value="1"/>
</dbReference>
<evidence type="ECO:0000256" key="8">
    <source>
        <dbReference type="ARBA" id="ARBA00023146"/>
    </source>
</evidence>
<dbReference type="InterPro" id="IPR044140">
    <property type="entry name" value="ProRS_anticodon_short"/>
</dbReference>
<evidence type="ECO:0000256" key="5">
    <source>
        <dbReference type="ARBA" id="ARBA00022741"/>
    </source>
</evidence>
<dbReference type="GO" id="GO:0006433">
    <property type="term" value="P:prolyl-tRNA aminoacylation"/>
    <property type="evidence" value="ECO:0007669"/>
    <property type="project" value="UniProtKB-UniRule"/>
</dbReference>
<evidence type="ECO:0000256" key="7">
    <source>
        <dbReference type="ARBA" id="ARBA00022917"/>
    </source>
</evidence>
<dbReference type="OrthoDB" id="9809052at2"/>
<evidence type="ECO:0000256" key="3">
    <source>
        <dbReference type="ARBA" id="ARBA00022490"/>
    </source>
</evidence>
<dbReference type="InterPro" id="IPR002316">
    <property type="entry name" value="Pro-tRNA-ligase_IIa"/>
</dbReference>
<dbReference type="InterPro" id="IPR006195">
    <property type="entry name" value="aa-tRNA-synth_II"/>
</dbReference>
<reference evidence="12 14" key="1">
    <citation type="submission" date="2017-09" db="EMBL/GenBank/DDBJ databases">
        <title>Bacterial strain isolated from the female urinary microbiota.</title>
        <authorList>
            <person name="Thomas-White K."/>
            <person name="Kumar N."/>
            <person name="Forster S."/>
            <person name="Putonti C."/>
            <person name="Lawley T."/>
            <person name="Wolfe A.J."/>
        </authorList>
    </citation>
    <scope>NUCLEOTIDE SEQUENCE [LARGE SCALE GENOMIC DNA]</scope>
    <source>
        <strain evidence="12 14">UMB0186</strain>
    </source>
</reference>
<dbReference type="PANTHER" id="PTHR42753:SF2">
    <property type="entry name" value="PROLINE--TRNA LIGASE"/>
    <property type="match status" value="1"/>
</dbReference>
<dbReference type="GeneID" id="84802742"/>
<dbReference type="STRING" id="84135.GCA_001052115_01520"/>
<dbReference type="AlphaFoldDB" id="A0A2N6SFN5"/>
<dbReference type="GO" id="GO:0005829">
    <property type="term" value="C:cytosol"/>
    <property type="evidence" value="ECO:0007669"/>
    <property type="project" value="TreeGrafter"/>
</dbReference>
<dbReference type="SUPFAM" id="SSF52954">
    <property type="entry name" value="Class II aaRS ABD-related"/>
    <property type="match status" value="1"/>
</dbReference>
<proteinExistence type="inferred from homology"/>
<dbReference type="PANTHER" id="PTHR42753">
    <property type="entry name" value="MITOCHONDRIAL RIBOSOME PROTEIN L39/PROLYL-TRNA LIGASE FAMILY MEMBER"/>
    <property type="match status" value="1"/>
</dbReference>
<dbReference type="GO" id="GO:0005524">
    <property type="term" value="F:ATP binding"/>
    <property type="evidence" value="ECO:0007669"/>
    <property type="project" value="UniProtKB-UniRule"/>
</dbReference>
<keyword evidence="6 10" id="KW-0067">ATP-binding</keyword>
<dbReference type="SUPFAM" id="SSF55826">
    <property type="entry name" value="YbaK/ProRS associated domain"/>
    <property type="match status" value="1"/>
</dbReference>
<dbReference type="CDD" id="cd04334">
    <property type="entry name" value="ProRS-INS"/>
    <property type="match status" value="1"/>
</dbReference>
<gene>
    <name evidence="10" type="primary">proS</name>
    <name evidence="12" type="ORF">CJ218_02395</name>
    <name evidence="13" type="ORF">FOC50_05720</name>
</gene>
<dbReference type="GO" id="GO:0016740">
    <property type="term" value="F:transferase activity"/>
    <property type="evidence" value="ECO:0007669"/>
    <property type="project" value="UniProtKB-ARBA"/>
</dbReference>
<dbReference type="InterPro" id="IPR045864">
    <property type="entry name" value="aa-tRNA-synth_II/BPL/LPL"/>
</dbReference>
<dbReference type="RefSeq" id="WP_006363734.1">
    <property type="nucleotide sequence ID" value="NZ_CAUUTG010000002.1"/>
</dbReference>
<accession>A0A2N6SFN5</accession>
<evidence type="ECO:0000256" key="4">
    <source>
        <dbReference type="ARBA" id="ARBA00022598"/>
    </source>
</evidence>
<dbReference type="NCBIfam" id="TIGR00409">
    <property type="entry name" value="proS_fam_II"/>
    <property type="match status" value="1"/>
</dbReference>
<evidence type="ECO:0000313" key="12">
    <source>
        <dbReference type="EMBL" id="PMC52758.1"/>
    </source>
</evidence>
<dbReference type="FunFam" id="3.40.50.800:FF:000011">
    <property type="entry name" value="Proline--tRNA ligase"/>
    <property type="match status" value="1"/>
</dbReference>
<comment type="catalytic activity">
    <reaction evidence="9 10">
        <text>tRNA(Pro) + L-proline + ATP = L-prolyl-tRNA(Pro) + AMP + diphosphate</text>
        <dbReference type="Rhea" id="RHEA:14305"/>
        <dbReference type="Rhea" id="RHEA-COMP:9700"/>
        <dbReference type="Rhea" id="RHEA-COMP:9702"/>
        <dbReference type="ChEBI" id="CHEBI:30616"/>
        <dbReference type="ChEBI" id="CHEBI:33019"/>
        <dbReference type="ChEBI" id="CHEBI:60039"/>
        <dbReference type="ChEBI" id="CHEBI:78442"/>
        <dbReference type="ChEBI" id="CHEBI:78532"/>
        <dbReference type="ChEBI" id="CHEBI:456215"/>
        <dbReference type="EC" id="6.1.1.15"/>
    </reaction>
</comment>
<dbReference type="NCBIfam" id="NF006625">
    <property type="entry name" value="PRK09194.1"/>
    <property type="match status" value="1"/>
</dbReference>
<dbReference type="InterPro" id="IPR033730">
    <property type="entry name" value="ProRS_core_prok"/>
</dbReference>
<dbReference type="HAMAP" id="MF_01569">
    <property type="entry name" value="Pro_tRNA_synth_type1"/>
    <property type="match status" value="1"/>
</dbReference>
<keyword evidence="4 10" id="KW-0436">Ligase</keyword>
<evidence type="ECO:0000259" key="11">
    <source>
        <dbReference type="PROSITE" id="PS50862"/>
    </source>
</evidence>
<keyword evidence="15" id="KW-1185">Reference proteome</keyword>
<organism evidence="12 14">
    <name type="scientific">Gemella sanguinis</name>
    <dbReference type="NCBI Taxonomy" id="84135"/>
    <lineage>
        <taxon>Bacteria</taxon>
        <taxon>Bacillati</taxon>
        <taxon>Bacillota</taxon>
        <taxon>Bacilli</taxon>
        <taxon>Bacillales</taxon>
        <taxon>Gemellaceae</taxon>
        <taxon>Gemella</taxon>
    </lineage>
</organism>
<dbReference type="Gene3D" id="3.30.930.10">
    <property type="entry name" value="Bira Bifunctional Protein, Domain 2"/>
    <property type="match status" value="2"/>
</dbReference>
<evidence type="ECO:0000256" key="9">
    <source>
        <dbReference type="ARBA" id="ARBA00047671"/>
    </source>
</evidence>
<name>A0A2N6SFN5_9BACL</name>
<dbReference type="EMBL" id="CP046313">
    <property type="protein sequence ID" value="QGS07781.1"/>
    <property type="molecule type" value="Genomic_DNA"/>
</dbReference>
<evidence type="ECO:0000313" key="14">
    <source>
        <dbReference type="Proteomes" id="UP000235670"/>
    </source>
</evidence>
<dbReference type="PRINTS" id="PR01046">
    <property type="entry name" value="TRNASYNTHPRO"/>
</dbReference>
<sequence>MRQSRTFIPTTREVPSSAEAISHKLLIKAGMVKQVSAGVYTYLPLATKVIQNIEKVIRDEHAKIGASELLMPILQSEDYWKQSGRWYKMGDELIRVTDRKNAGYALSPTAEEVICQTVSNMVTSYKQLPVNLYQIQTKFRDEIRPRLGLLRGKEFIMKDGYSFHDSPESLRETYNDYYQAYSNIFDRFELKYRAVKADSGNIGGSYTHEFQALAEVGEDTIVYTEESDYAANIETAAVVEQNYTMPTDYEKKERSLLETPNQQTIDDIAAYCGVEVNRAMKALALKADGEFYLVLMRGNDQLNDIKFMKATGTSEVEMATEQEIEEVMGSAVGYMGPFGIKNCKVIGDNAIKYMYNHSCGANKKGFHYINVNPGDYEVDAYYDLRMIEEGDLAEDLSGPVKFAKGIEVGQVFELGKGYSESMDITYLDANGRANHFYMGCYGIGVSRVISAIIEQHNDENGIIWPKEVTPYQVHLVCVDIKKEEQVKQSEELYKQLTEAGYEVLYDDRAERAGVKFNDADLIGIPLQVVVGKKVGDGIVEVKERKTLEKVDTKVEDVLSKVEAFYK</sequence>
<comment type="subunit">
    <text evidence="2 10">Homodimer.</text>
</comment>
<dbReference type="InterPro" id="IPR036754">
    <property type="entry name" value="YbaK/aa-tRNA-synt-asso_dom_sf"/>
</dbReference>
<dbReference type="SUPFAM" id="SSF55681">
    <property type="entry name" value="Class II aaRS and biotin synthetases"/>
    <property type="match status" value="1"/>
</dbReference>
<dbReference type="CDD" id="cd00779">
    <property type="entry name" value="ProRS_core_prok"/>
    <property type="match status" value="1"/>
</dbReference>
<keyword evidence="7 10" id="KW-0648">Protein biosynthesis</keyword>
<dbReference type="GO" id="GO:0002161">
    <property type="term" value="F:aminoacyl-tRNA deacylase activity"/>
    <property type="evidence" value="ECO:0007669"/>
    <property type="project" value="InterPro"/>
</dbReference>
<dbReference type="InterPro" id="IPR036621">
    <property type="entry name" value="Anticodon-bd_dom_sf"/>
</dbReference>
<comment type="subcellular location">
    <subcellularLocation>
        <location evidence="1 10">Cytoplasm</location>
    </subcellularLocation>
</comment>
<feature type="domain" description="Aminoacyl-transfer RNA synthetases class-II family profile" evidence="11">
    <location>
        <begin position="33"/>
        <end position="465"/>
    </location>
</feature>
<keyword evidence="5 10" id="KW-0547">Nucleotide-binding</keyword>
<dbReference type="Pfam" id="PF04073">
    <property type="entry name" value="tRNA_edit"/>
    <property type="match status" value="1"/>
</dbReference>
<dbReference type="Pfam" id="PF00587">
    <property type="entry name" value="tRNA-synt_2b"/>
    <property type="match status" value="1"/>
</dbReference>
<dbReference type="Pfam" id="PF03129">
    <property type="entry name" value="HGTP_anticodon"/>
    <property type="match status" value="1"/>
</dbReference>
<dbReference type="PROSITE" id="PS50862">
    <property type="entry name" value="AA_TRNA_LIGASE_II"/>
    <property type="match status" value="1"/>
</dbReference>
<evidence type="ECO:0000313" key="13">
    <source>
        <dbReference type="EMBL" id="QGS07781.1"/>
    </source>
</evidence>
<dbReference type="InterPro" id="IPR023717">
    <property type="entry name" value="Pro-tRNA-Synthase_IIa_type1"/>
</dbReference>
<comment type="domain">
    <text evidence="10">Consists of three domains: the N-terminal catalytic domain, the editing domain and the C-terminal anticodon-binding domain.</text>
</comment>
<dbReference type="InterPro" id="IPR004500">
    <property type="entry name" value="Pro-tRNA-synth_IIa_bac-type"/>
</dbReference>
<dbReference type="InterPro" id="IPR004154">
    <property type="entry name" value="Anticodon-bd"/>
</dbReference>
<dbReference type="EC" id="6.1.1.15" evidence="10"/>
<evidence type="ECO:0000256" key="2">
    <source>
        <dbReference type="ARBA" id="ARBA00011738"/>
    </source>
</evidence>
<reference evidence="13 15" key="2">
    <citation type="submission" date="2019-11" db="EMBL/GenBank/DDBJ databases">
        <title>FDA dAtabase for Regulatory Grade micrObial Sequences (FDA-ARGOS): Supporting development and validation of Infectious Disease Dx tests.</title>
        <authorList>
            <person name="Turner S."/>
            <person name="Byrd R."/>
            <person name="Tallon L."/>
            <person name="Sadzewicz L."/>
            <person name="Vavikolanu K."/>
            <person name="Mehta A."/>
            <person name="Aluvathingal J."/>
            <person name="Nadendla S."/>
            <person name="Myers T."/>
            <person name="Yan Y."/>
            <person name="Sichtig H."/>
        </authorList>
    </citation>
    <scope>NUCLEOTIDE SEQUENCE [LARGE SCALE GENOMIC DNA]</scope>
    <source>
        <strain evidence="13 15">FDAARGOS_742</strain>
    </source>
</reference>
<evidence type="ECO:0000256" key="10">
    <source>
        <dbReference type="HAMAP-Rule" id="MF_01569"/>
    </source>
</evidence>
<dbReference type="Proteomes" id="UP000427636">
    <property type="component" value="Chromosome"/>
</dbReference>
<dbReference type="GO" id="GO:0140096">
    <property type="term" value="F:catalytic activity, acting on a protein"/>
    <property type="evidence" value="ECO:0007669"/>
    <property type="project" value="UniProtKB-ARBA"/>
</dbReference>
<dbReference type="InterPro" id="IPR007214">
    <property type="entry name" value="YbaK/aa-tRNA-synth-assoc-dom"/>
</dbReference>
<protein>
    <recommendedName>
        <fullName evidence="10">Proline--tRNA ligase</fullName>
        <ecNumber evidence="10">6.1.1.15</ecNumber>
    </recommendedName>
    <alternativeName>
        <fullName evidence="10">Prolyl-tRNA synthetase</fullName>
        <shortName evidence="10">ProRS</shortName>
    </alternativeName>
</protein>
<comment type="function">
    <text evidence="10">Catalyzes the attachment of proline to tRNA(Pro) in a two-step reaction: proline is first activated by ATP to form Pro-AMP and then transferred to the acceptor end of tRNA(Pro). As ProRS can inadvertently accommodate and process non-cognate amino acids such as alanine and cysteine, to avoid such errors it has two additional distinct editing activities against alanine. One activity is designated as 'pretransfer' editing and involves the tRNA(Pro)-independent hydrolysis of activated Ala-AMP. The other activity is designated 'posttransfer' editing and involves deacylation of mischarged Ala-tRNA(Pro). The misacylated Cys-tRNA(Pro) is not edited by ProRS.</text>
</comment>
<dbReference type="EMBL" id="PNGT01000002">
    <property type="protein sequence ID" value="PMC52758.1"/>
    <property type="molecule type" value="Genomic_DNA"/>
</dbReference>
<evidence type="ECO:0000256" key="6">
    <source>
        <dbReference type="ARBA" id="ARBA00022840"/>
    </source>
</evidence>
<dbReference type="InterPro" id="IPR050062">
    <property type="entry name" value="Pro-tRNA_synthetase"/>
</dbReference>
<evidence type="ECO:0000256" key="1">
    <source>
        <dbReference type="ARBA" id="ARBA00004496"/>
    </source>
</evidence>
<dbReference type="Proteomes" id="UP000235670">
    <property type="component" value="Unassembled WGS sequence"/>
</dbReference>
<dbReference type="GO" id="GO:0004827">
    <property type="term" value="F:proline-tRNA ligase activity"/>
    <property type="evidence" value="ECO:0007669"/>
    <property type="project" value="UniProtKB-UniRule"/>
</dbReference>
<keyword evidence="8 10" id="KW-0030">Aminoacyl-tRNA synthetase</keyword>
<dbReference type="CDD" id="cd00861">
    <property type="entry name" value="ProRS_anticodon_short"/>
    <property type="match status" value="1"/>
</dbReference>
<comment type="similarity">
    <text evidence="10">Belongs to the class-II aminoacyl-tRNA synthetase family. ProS type 1 subfamily.</text>
</comment>
<dbReference type="InterPro" id="IPR002314">
    <property type="entry name" value="aa-tRNA-synt_IIb"/>
</dbReference>